<reference evidence="2 3" key="1">
    <citation type="submission" date="2019-02" db="EMBL/GenBank/DDBJ databases">
        <title>Deep-cultivation of Planctomycetes and their phenomic and genomic characterization uncovers novel biology.</title>
        <authorList>
            <person name="Wiegand S."/>
            <person name="Jogler M."/>
            <person name="Boedeker C."/>
            <person name="Pinto D."/>
            <person name="Vollmers J."/>
            <person name="Rivas-Marin E."/>
            <person name="Kohn T."/>
            <person name="Peeters S.H."/>
            <person name="Heuer A."/>
            <person name="Rast P."/>
            <person name="Oberbeckmann S."/>
            <person name="Bunk B."/>
            <person name="Jeske O."/>
            <person name="Meyerdierks A."/>
            <person name="Storesund J.E."/>
            <person name="Kallscheuer N."/>
            <person name="Luecker S."/>
            <person name="Lage O.M."/>
            <person name="Pohl T."/>
            <person name="Merkel B.J."/>
            <person name="Hornburger P."/>
            <person name="Mueller R.-W."/>
            <person name="Bruemmer F."/>
            <person name="Labrenz M."/>
            <person name="Spormann A.M."/>
            <person name="Op den Camp H."/>
            <person name="Overmann J."/>
            <person name="Amann R."/>
            <person name="Jetten M.S.M."/>
            <person name="Mascher T."/>
            <person name="Medema M.H."/>
            <person name="Devos D.P."/>
            <person name="Kaster A.-K."/>
            <person name="Ovreas L."/>
            <person name="Rohde M."/>
            <person name="Galperin M.Y."/>
            <person name="Jogler C."/>
        </authorList>
    </citation>
    <scope>NUCLEOTIDE SEQUENCE [LARGE SCALE GENOMIC DNA]</scope>
    <source>
        <strain evidence="2 3">FF011L</strain>
    </source>
</reference>
<dbReference type="InterPro" id="IPR050275">
    <property type="entry name" value="PGM_Phosphatase"/>
</dbReference>
<dbReference type="Gene3D" id="3.40.50.1240">
    <property type="entry name" value="Phosphoglycerate mutase-like"/>
    <property type="match status" value="1"/>
</dbReference>
<dbReference type="AlphaFoldDB" id="A0A517MME3"/>
<dbReference type="CDD" id="cd07067">
    <property type="entry name" value="HP_PGM_like"/>
    <property type="match status" value="1"/>
</dbReference>
<accession>A0A517MME3</accession>
<evidence type="ECO:0000256" key="1">
    <source>
        <dbReference type="PIRSR" id="PIRSR613078-2"/>
    </source>
</evidence>
<evidence type="ECO:0000313" key="3">
    <source>
        <dbReference type="Proteomes" id="UP000320672"/>
    </source>
</evidence>
<dbReference type="EC" id="3.1.3.73" evidence="2"/>
<dbReference type="InterPro" id="IPR029033">
    <property type="entry name" value="His_PPase_superfam"/>
</dbReference>
<dbReference type="GO" id="GO:0070297">
    <property type="term" value="P:regulation of phosphorelay signal transduction system"/>
    <property type="evidence" value="ECO:0007669"/>
    <property type="project" value="TreeGrafter"/>
</dbReference>
<evidence type="ECO:0000313" key="2">
    <source>
        <dbReference type="EMBL" id="QDS96049.1"/>
    </source>
</evidence>
<dbReference type="RefSeq" id="WP_145354251.1">
    <property type="nucleotide sequence ID" value="NZ_CP036262.1"/>
</dbReference>
<dbReference type="OrthoDB" id="9781415at2"/>
<dbReference type="InterPro" id="IPR013078">
    <property type="entry name" value="His_Pase_superF_clade-1"/>
</dbReference>
<organism evidence="2 3">
    <name type="scientific">Roseimaritima multifibrata</name>
    <dbReference type="NCBI Taxonomy" id="1930274"/>
    <lineage>
        <taxon>Bacteria</taxon>
        <taxon>Pseudomonadati</taxon>
        <taxon>Planctomycetota</taxon>
        <taxon>Planctomycetia</taxon>
        <taxon>Pirellulales</taxon>
        <taxon>Pirellulaceae</taxon>
        <taxon>Roseimaritima</taxon>
    </lineage>
</organism>
<dbReference type="KEGG" id="rml:FF011L_48530"/>
<dbReference type="GO" id="GO:0101006">
    <property type="term" value="F:protein histidine phosphatase activity"/>
    <property type="evidence" value="ECO:0007669"/>
    <property type="project" value="TreeGrafter"/>
</dbReference>
<proteinExistence type="predicted"/>
<keyword evidence="3" id="KW-1185">Reference proteome</keyword>
<gene>
    <name evidence="2" type="primary">cobC</name>
    <name evidence="2" type="ORF">FF011L_48530</name>
</gene>
<name>A0A517MME3_9BACT</name>
<dbReference type="EMBL" id="CP036262">
    <property type="protein sequence ID" value="QDS96049.1"/>
    <property type="molecule type" value="Genomic_DNA"/>
</dbReference>
<keyword evidence="2" id="KW-0378">Hydrolase</keyword>
<feature type="binding site" evidence="1">
    <location>
        <position position="59"/>
    </location>
    <ligand>
        <name>substrate</name>
    </ligand>
</feature>
<dbReference type="Proteomes" id="UP000320672">
    <property type="component" value="Chromosome"/>
</dbReference>
<dbReference type="SUPFAM" id="SSF53254">
    <property type="entry name" value="Phosphoglycerate mutase-like"/>
    <property type="match status" value="1"/>
</dbReference>
<dbReference type="PANTHER" id="PTHR48100:SF15">
    <property type="entry name" value="SEDOHEPTULOSE 1,7-BISPHOSPHATASE"/>
    <property type="match status" value="1"/>
</dbReference>
<protein>
    <submittedName>
        <fullName evidence="2">Alpha-ribazole phosphatase</fullName>
        <ecNumber evidence="2">3.1.3.73</ecNumber>
    </submittedName>
</protein>
<dbReference type="PANTHER" id="PTHR48100">
    <property type="entry name" value="BROAD-SPECIFICITY PHOSPHATASE YOR283W-RELATED"/>
    <property type="match status" value="1"/>
</dbReference>
<dbReference type="Pfam" id="PF00300">
    <property type="entry name" value="His_Phos_1"/>
    <property type="match status" value="1"/>
</dbReference>
<dbReference type="GO" id="GO:0043755">
    <property type="term" value="F:alpha-ribazole phosphatase activity"/>
    <property type="evidence" value="ECO:0007669"/>
    <property type="project" value="UniProtKB-EC"/>
</dbReference>
<feature type="binding site" evidence="1">
    <location>
        <begin position="22"/>
        <end position="23"/>
    </location>
    <ligand>
        <name>substrate</name>
    </ligand>
</feature>
<dbReference type="SMART" id="SM00855">
    <property type="entry name" value="PGAM"/>
    <property type="match status" value="1"/>
</dbReference>
<sequence length="196" mass="21911">MALKIFIMRHGETEWSVSGKHTGRVDIPLTENGEREARQLGKRLASTTFDHVLVSPLQRARQTCDLADCGARAETEPDLIEWNNGDYEGQTHTDIFKKRPDWNLFRDGCPHGESPADISARADRLIKRLVTLDGNVALFSHSHFGRVLGVRWIGLPVQAGQHFILNTASLSVLCYQHENVAAPAIESWNNHGSYGE</sequence>